<dbReference type="SUPFAM" id="SSF56672">
    <property type="entry name" value="DNA/RNA polymerases"/>
    <property type="match status" value="1"/>
</dbReference>
<accession>A0A3B3WG70</accession>
<evidence type="ECO:0000259" key="1">
    <source>
        <dbReference type="PROSITE" id="PS50994"/>
    </source>
</evidence>
<reference evidence="2" key="2">
    <citation type="submission" date="2025-09" db="UniProtKB">
        <authorList>
            <consortium name="Ensembl"/>
        </authorList>
    </citation>
    <scope>IDENTIFICATION</scope>
</reference>
<dbReference type="GO" id="GO:0015074">
    <property type="term" value="P:DNA integration"/>
    <property type="evidence" value="ECO:0007669"/>
    <property type="project" value="InterPro"/>
</dbReference>
<keyword evidence="3" id="KW-1185">Reference proteome</keyword>
<reference evidence="2" key="1">
    <citation type="submission" date="2025-08" db="UniProtKB">
        <authorList>
            <consortium name="Ensembl"/>
        </authorList>
    </citation>
    <scope>IDENTIFICATION</scope>
</reference>
<evidence type="ECO:0000313" key="2">
    <source>
        <dbReference type="Ensembl" id="ENSPMEP00000001549.1"/>
    </source>
</evidence>
<dbReference type="InterPro" id="IPR050951">
    <property type="entry name" value="Retrovirus_Pol_polyprotein"/>
</dbReference>
<dbReference type="Gene3D" id="3.30.420.10">
    <property type="entry name" value="Ribonuclease H-like superfamily/Ribonuclease H"/>
    <property type="match status" value="1"/>
</dbReference>
<dbReference type="PANTHER" id="PTHR37984:SF15">
    <property type="entry name" value="INTEGRASE CATALYTIC DOMAIN-CONTAINING PROTEIN"/>
    <property type="match status" value="1"/>
</dbReference>
<dbReference type="Gene3D" id="3.10.10.10">
    <property type="entry name" value="HIV Type 1 Reverse Transcriptase, subunit A, domain 1"/>
    <property type="match status" value="1"/>
</dbReference>
<evidence type="ECO:0000313" key="3">
    <source>
        <dbReference type="Proteomes" id="UP000261480"/>
    </source>
</evidence>
<dbReference type="PROSITE" id="PS50994">
    <property type="entry name" value="INTEGRASE"/>
    <property type="match status" value="1"/>
</dbReference>
<dbReference type="Pfam" id="PF22938">
    <property type="entry name" value="Integrase_p58_C"/>
    <property type="match status" value="1"/>
</dbReference>
<dbReference type="Ensembl" id="ENSPMET00000014005.1">
    <property type="protein sequence ID" value="ENSPMEP00000001549.1"/>
    <property type="gene ID" value="ENSPMEG00000002479.1"/>
</dbReference>
<dbReference type="InterPro" id="IPR054465">
    <property type="entry name" value="Integrase_p58-like_C"/>
</dbReference>
<organism evidence="2 3">
    <name type="scientific">Poecilia mexicana</name>
    <dbReference type="NCBI Taxonomy" id="48701"/>
    <lineage>
        <taxon>Eukaryota</taxon>
        <taxon>Metazoa</taxon>
        <taxon>Chordata</taxon>
        <taxon>Craniata</taxon>
        <taxon>Vertebrata</taxon>
        <taxon>Euteleostomi</taxon>
        <taxon>Actinopterygii</taxon>
        <taxon>Neopterygii</taxon>
        <taxon>Teleostei</taxon>
        <taxon>Neoteleostei</taxon>
        <taxon>Acanthomorphata</taxon>
        <taxon>Ovalentaria</taxon>
        <taxon>Atherinomorphae</taxon>
        <taxon>Cyprinodontiformes</taxon>
        <taxon>Poeciliidae</taxon>
        <taxon>Poeciliinae</taxon>
        <taxon>Poecilia</taxon>
    </lineage>
</organism>
<dbReference type="AlphaFoldDB" id="A0A3B3WG70"/>
<dbReference type="FunFam" id="3.30.420.10:FF:000032">
    <property type="entry name" value="Retrovirus-related Pol polyprotein from transposon 297-like Protein"/>
    <property type="match status" value="1"/>
</dbReference>
<dbReference type="InterPro" id="IPR012337">
    <property type="entry name" value="RNaseH-like_sf"/>
</dbReference>
<dbReference type="InterPro" id="IPR043502">
    <property type="entry name" value="DNA/RNA_pol_sf"/>
</dbReference>
<sequence length="394" mass="45164">MDVVGPVEKSKSGNRFMLVITDYATRYPEVFPLKTVKAKHVASSLIQLFSRVGFPQEILTDQGTNFMSTLLKQVYKLLGIRSMRTTPYHPQTDGLTERFNQTLKQMLRKFVNDTGSDWDQWLPYLLFAYREVPQASTGFSPFELLYGHDVRGPLTLLRNAWEGDQSKEDPVNIISFVLHMRDKLQQMSELAQSHMAAAQKRQKVWFDKKARHRSFAPGQKVLVMLPTSDSKLLAKWQGPFEVLRKTGPTTYQVSTPGLQRGSRVLHVNLLKEWVPRKENETEVLLIHRVEEEEEVNDYLPSVTSSVLDLSHLTSEQQSQVTPLITSDIFQECPGHTTLVEHSIVLKPDAVVKRMSYRIPERFRVELKEEMDLMLSLGIIQPSTSEWCNPVVLVP</sequence>
<proteinExistence type="predicted"/>
<dbReference type="Proteomes" id="UP000261480">
    <property type="component" value="Unplaced"/>
</dbReference>
<dbReference type="GO" id="GO:0003676">
    <property type="term" value="F:nucleic acid binding"/>
    <property type="evidence" value="ECO:0007669"/>
    <property type="project" value="InterPro"/>
</dbReference>
<dbReference type="PANTHER" id="PTHR37984">
    <property type="entry name" value="PROTEIN CBG26694"/>
    <property type="match status" value="1"/>
</dbReference>
<protein>
    <recommendedName>
        <fullName evidence="1">Integrase catalytic domain-containing protein</fullName>
    </recommendedName>
</protein>
<dbReference type="Pfam" id="PF00665">
    <property type="entry name" value="rve"/>
    <property type="match status" value="1"/>
</dbReference>
<dbReference type="InterPro" id="IPR036397">
    <property type="entry name" value="RNaseH_sf"/>
</dbReference>
<name>A0A3B3WG70_9TELE</name>
<dbReference type="InterPro" id="IPR001584">
    <property type="entry name" value="Integrase_cat-core"/>
</dbReference>
<dbReference type="SUPFAM" id="SSF53098">
    <property type="entry name" value="Ribonuclease H-like"/>
    <property type="match status" value="1"/>
</dbReference>
<feature type="domain" description="Integrase catalytic" evidence="1">
    <location>
        <begin position="1"/>
        <end position="149"/>
    </location>
</feature>
<dbReference type="STRING" id="48701.ENSPMEP00000001549"/>